<evidence type="ECO:0000313" key="8">
    <source>
        <dbReference type="EMBL" id="GAX79958.1"/>
    </source>
</evidence>
<feature type="domain" description="DUS-like FMN-binding" evidence="7">
    <location>
        <begin position="2"/>
        <end position="179"/>
    </location>
</feature>
<dbReference type="GO" id="GO:0003723">
    <property type="term" value="F:RNA binding"/>
    <property type="evidence" value="ECO:0007669"/>
    <property type="project" value="TreeGrafter"/>
</dbReference>
<dbReference type="EMBL" id="BEGY01000047">
    <property type="protein sequence ID" value="GAX79958.1"/>
    <property type="molecule type" value="Genomic_DNA"/>
</dbReference>
<evidence type="ECO:0000256" key="5">
    <source>
        <dbReference type="ARBA" id="ARBA00049447"/>
    </source>
</evidence>
<comment type="similarity">
    <text evidence="1">Belongs to the Dus family. Dus3 subfamily.</text>
</comment>
<dbReference type="InterPro" id="IPR035587">
    <property type="entry name" value="DUS-like_FMN-bd"/>
</dbReference>
<evidence type="ECO:0000256" key="3">
    <source>
        <dbReference type="ARBA" id="ARBA00048266"/>
    </source>
</evidence>
<evidence type="ECO:0000256" key="1">
    <source>
        <dbReference type="ARBA" id="ARBA00005451"/>
    </source>
</evidence>
<dbReference type="STRING" id="1157962.A0A250XA51"/>
<protein>
    <recommendedName>
        <fullName evidence="2">tRNA-dihydrouridine(47) synthase [NAD(P)(+)]</fullName>
        <ecNumber evidence="2">1.3.1.89</ecNumber>
    </recommendedName>
</protein>
<evidence type="ECO:0000256" key="4">
    <source>
        <dbReference type="ARBA" id="ARBA00048342"/>
    </source>
</evidence>
<evidence type="ECO:0000259" key="7">
    <source>
        <dbReference type="Pfam" id="PF01207"/>
    </source>
</evidence>
<proteinExistence type="inferred from homology"/>
<dbReference type="SUPFAM" id="SSF51395">
    <property type="entry name" value="FMN-linked oxidoreductases"/>
    <property type="match status" value="1"/>
</dbReference>
<comment type="catalytic activity">
    <reaction evidence="5">
        <text>a 5,6-dihydrouridine in mRNA + NADP(+) = a uridine in mRNA + NADPH + H(+)</text>
        <dbReference type="Rhea" id="RHEA:69855"/>
        <dbReference type="Rhea" id="RHEA-COMP:14658"/>
        <dbReference type="Rhea" id="RHEA-COMP:17789"/>
        <dbReference type="ChEBI" id="CHEBI:15378"/>
        <dbReference type="ChEBI" id="CHEBI:57783"/>
        <dbReference type="ChEBI" id="CHEBI:58349"/>
        <dbReference type="ChEBI" id="CHEBI:65315"/>
        <dbReference type="ChEBI" id="CHEBI:74443"/>
    </reaction>
    <physiologicalReaction direction="right-to-left" evidence="5">
        <dbReference type="Rhea" id="RHEA:69857"/>
    </physiologicalReaction>
</comment>
<dbReference type="InterPro" id="IPR013785">
    <property type="entry name" value="Aldolase_TIM"/>
</dbReference>
<reference evidence="8 9" key="1">
    <citation type="submission" date="2017-08" db="EMBL/GenBank/DDBJ databases">
        <title>Acidophilic green algal genome provides insights into adaptation to an acidic environment.</title>
        <authorList>
            <person name="Hirooka S."/>
            <person name="Hirose Y."/>
            <person name="Kanesaki Y."/>
            <person name="Higuchi S."/>
            <person name="Fujiwara T."/>
            <person name="Onuma R."/>
            <person name="Era A."/>
            <person name="Ohbayashi R."/>
            <person name="Uzuka A."/>
            <person name="Nozaki H."/>
            <person name="Yoshikawa H."/>
            <person name="Miyagishima S.Y."/>
        </authorList>
    </citation>
    <scope>NUCLEOTIDE SEQUENCE [LARGE SCALE GENOMIC DNA]</scope>
    <source>
        <strain evidence="8 9">NIES-2499</strain>
    </source>
</reference>
<comment type="catalytic activity">
    <reaction evidence="6">
        <text>5,6-dihydrouridine(47) in tRNA + NADP(+) = uridine(47) in tRNA + NADPH + H(+)</text>
        <dbReference type="Rhea" id="RHEA:53360"/>
        <dbReference type="Rhea" id="RHEA-COMP:13539"/>
        <dbReference type="Rhea" id="RHEA-COMP:13540"/>
        <dbReference type="ChEBI" id="CHEBI:15378"/>
        <dbReference type="ChEBI" id="CHEBI:57783"/>
        <dbReference type="ChEBI" id="CHEBI:58349"/>
        <dbReference type="ChEBI" id="CHEBI:65315"/>
        <dbReference type="ChEBI" id="CHEBI:74443"/>
        <dbReference type="EC" id="1.3.1.89"/>
    </reaction>
    <physiologicalReaction direction="right-to-left" evidence="6">
        <dbReference type="Rhea" id="RHEA:53362"/>
    </physiologicalReaction>
</comment>
<dbReference type="PANTHER" id="PTHR45846:SF1">
    <property type="entry name" value="TRNA-DIHYDROURIDINE(47) SYNTHASE [NAD(P)(+)]-LIKE"/>
    <property type="match status" value="1"/>
</dbReference>
<dbReference type="OrthoDB" id="259935at2759"/>
<dbReference type="Gene3D" id="3.20.20.70">
    <property type="entry name" value="Aldolase class I"/>
    <property type="match status" value="1"/>
</dbReference>
<dbReference type="Proteomes" id="UP000232323">
    <property type="component" value="Unassembled WGS sequence"/>
</dbReference>
<evidence type="ECO:0000256" key="6">
    <source>
        <dbReference type="ARBA" id="ARBA00049513"/>
    </source>
</evidence>
<dbReference type="EC" id="1.3.1.89" evidence="2"/>
<dbReference type="GO" id="GO:0102265">
    <property type="term" value="F:tRNA-dihydrouridine47 synthase activity"/>
    <property type="evidence" value="ECO:0007669"/>
    <property type="project" value="UniProtKB-EC"/>
</dbReference>
<keyword evidence="9" id="KW-1185">Reference proteome</keyword>
<dbReference type="AlphaFoldDB" id="A0A250XA51"/>
<evidence type="ECO:0000256" key="2">
    <source>
        <dbReference type="ARBA" id="ARBA00012376"/>
    </source>
</evidence>
<accession>A0A250XA51</accession>
<gene>
    <name evidence="8" type="ORF">CEUSTIGMA_g7397.t1</name>
</gene>
<organism evidence="8 9">
    <name type="scientific">Chlamydomonas eustigma</name>
    <dbReference type="NCBI Taxonomy" id="1157962"/>
    <lineage>
        <taxon>Eukaryota</taxon>
        <taxon>Viridiplantae</taxon>
        <taxon>Chlorophyta</taxon>
        <taxon>core chlorophytes</taxon>
        <taxon>Chlorophyceae</taxon>
        <taxon>CS clade</taxon>
        <taxon>Chlamydomonadales</taxon>
        <taxon>Chlamydomonadaceae</taxon>
        <taxon>Chlamydomonas</taxon>
    </lineage>
</organism>
<evidence type="ECO:0000313" key="9">
    <source>
        <dbReference type="Proteomes" id="UP000232323"/>
    </source>
</evidence>
<comment type="caution">
    <text evidence="8">The sequence shown here is derived from an EMBL/GenBank/DDBJ whole genome shotgun (WGS) entry which is preliminary data.</text>
</comment>
<comment type="catalytic activity">
    <reaction evidence="3">
        <text>5,6-dihydrouridine(47) in tRNA + NAD(+) = uridine(47) in tRNA + NADH + H(+)</text>
        <dbReference type="Rhea" id="RHEA:53364"/>
        <dbReference type="Rhea" id="RHEA-COMP:13539"/>
        <dbReference type="Rhea" id="RHEA-COMP:13540"/>
        <dbReference type="ChEBI" id="CHEBI:15378"/>
        <dbReference type="ChEBI" id="CHEBI:57540"/>
        <dbReference type="ChEBI" id="CHEBI:57945"/>
        <dbReference type="ChEBI" id="CHEBI:65315"/>
        <dbReference type="ChEBI" id="CHEBI:74443"/>
        <dbReference type="EC" id="1.3.1.89"/>
    </reaction>
    <physiologicalReaction direction="right-to-left" evidence="3">
        <dbReference type="Rhea" id="RHEA:53366"/>
    </physiologicalReaction>
</comment>
<comment type="catalytic activity">
    <reaction evidence="4">
        <text>a 5,6-dihydrouridine in mRNA + NAD(+) = a uridine in mRNA + NADH + H(+)</text>
        <dbReference type="Rhea" id="RHEA:69851"/>
        <dbReference type="Rhea" id="RHEA-COMP:14658"/>
        <dbReference type="Rhea" id="RHEA-COMP:17789"/>
        <dbReference type="ChEBI" id="CHEBI:15378"/>
        <dbReference type="ChEBI" id="CHEBI:57540"/>
        <dbReference type="ChEBI" id="CHEBI:57945"/>
        <dbReference type="ChEBI" id="CHEBI:65315"/>
        <dbReference type="ChEBI" id="CHEBI:74443"/>
    </reaction>
    <physiologicalReaction direction="right-to-left" evidence="4">
        <dbReference type="Rhea" id="RHEA:69853"/>
    </physiologicalReaction>
</comment>
<dbReference type="CDD" id="cd02801">
    <property type="entry name" value="DUS_like_FMN"/>
    <property type="match status" value="1"/>
</dbReference>
<dbReference type="Pfam" id="PF01207">
    <property type="entry name" value="Dus"/>
    <property type="match status" value="1"/>
</dbReference>
<name>A0A250XA51_9CHLO</name>
<sequence>MDLNCGYTSSVTKQGMGTALLRDPHFLAKLVYGIASQSEIPVTVKIEREMKTDVNNIVKLLTAAGAATVTVHGHTVEQRHSKPADWNYIQGLASSPDGLPLIGNGDVLTFYEAKRHLKESGCLAVMVGRGALIRPWLFKEFNEERELHLTAIERVSMYRRLYSLMKEHFGEGIKQKKKAWYYAPWHHLFFHKYRELPESLCLQQSLVRPLIMERSETLDQLVGEVSTADQAPLESLLRCSNEFAHDAIASVLWDSNSDAEAVLKLEALQKERGEEWAQSGKQAKERRKR</sequence>
<dbReference type="GO" id="GO:0106414">
    <property type="term" value="F:mRNA dihydrouridine synthase activity"/>
    <property type="evidence" value="ECO:0007669"/>
    <property type="project" value="RHEA"/>
</dbReference>
<dbReference type="PANTHER" id="PTHR45846">
    <property type="entry name" value="TRNA-DIHYDROURIDINE(47) SYNTHASE [NAD(P)(+)]-LIKE"/>
    <property type="match status" value="1"/>
</dbReference>